<protein>
    <submittedName>
        <fullName evidence="2">Uncharacterized protein</fullName>
    </submittedName>
</protein>
<sequence>MDWDLKMPVSWDLAEGSTMLCRPSLPPPRPQWPRRRALVVVVVLRLRRRAGCRAGQSARSTSRSAGWASSAWRMG</sequence>
<evidence type="ECO:0000256" key="1">
    <source>
        <dbReference type="SAM" id="MobiDB-lite"/>
    </source>
</evidence>
<reference evidence="2" key="1">
    <citation type="submission" date="2014-09" db="EMBL/GenBank/DDBJ databases">
        <authorList>
            <person name="Magalhaes I.L.F."/>
            <person name="Oliveira U."/>
            <person name="Santos F.R."/>
            <person name="Vidigal T.H.D.A."/>
            <person name="Brescovit A.D."/>
            <person name="Santos A.J."/>
        </authorList>
    </citation>
    <scope>NUCLEOTIDE SEQUENCE</scope>
    <source>
        <tissue evidence="2">Shoot tissue taken approximately 20 cm above the soil surface</tissue>
    </source>
</reference>
<dbReference type="EMBL" id="GBRH01232665">
    <property type="protein sequence ID" value="JAD65230.1"/>
    <property type="molecule type" value="Transcribed_RNA"/>
</dbReference>
<feature type="compositionally biased region" description="Low complexity" evidence="1">
    <location>
        <begin position="57"/>
        <end position="75"/>
    </location>
</feature>
<evidence type="ECO:0000313" key="2">
    <source>
        <dbReference type="EMBL" id="JAD65230.1"/>
    </source>
</evidence>
<reference evidence="2" key="2">
    <citation type="journal article" date="2015" name="Data Brief">
        <title>Shoot transcriptome of the giant reed, Arundo donax.</title>
        <authorList>
            <person name="Barrero R.A."/>
            <person name="Guerrero F.D."/>
            <person name="Moolhuijzen P."/>
            <person name="Goolsby J.A."/>
            <person name="Tidwell J."/>
            <person name="Bellgard S.E."/>
            <person name="Bellgard M.I."/>
        </authorList>
    </citation>
    <scope>NUCLEOTIDE SEQUENCE</scope>
    <source>
        <tissue evidence="2">Shoot tissue taken approximately 20 cm above the soil surface</tissue>
    </source>
</reference>
<accession>A0A0A9BVP2</accession>
<dbReference type="AlphaFoldDB" id="A0A0A9BVP2"/>
<feature type="region of interest" description="Disordered" evidence="1">
    <location>
        <begin position="53"/>
        <end position="75"/>
    </location>
</feature>
<organism evidence="2">
    <name type="scientific">Arundo donax</name>
    <name type="common">Giant reed</name>
    <name type="synonym">Donax arundinaceus</name>
    <dbReference type="NCBI Taxonomy" id="35708"/>
    <lineage>
        <taxon>Eukaryota</taxon>
        <taxon>Viridiplantae</taxon>
        <taxon>Streptophyta</taxon>
        <taxon>Embryophyta</taxon>
        <taxon>Tracheophyta</taxon>
        <taxon>Spermatophyta</taxon>
        <taxon>Magnoliopsida</taxon>
        <taxon>Liliopsida</taxon>
        <taxon>Poales</taxon>
        <taxon>Poaceae</taxon>
        <taxon>PACMAD clade</taxon>
        <taxon>Arundinoideae</taxon>
        <taxon>Arundineae</taxon>
        <taxon>Arundo</taxon>
    </lineage>
</organism>
<name>A0A0A9BVP2_ARUDO</name>
<proteinExistence type="predicted"/>